<dbReference type="Proteomes" id="UP000095621">
    <property type="component" value="Unassembled WGS sequence"/>
</dbReference>
<dbReference type="AlphaFoldDB" id="A0A174YWR1"/>
<accession>A0A174YWR1</accession>
<name>A0A174YWR1_9FIRM</name>
<proteinExistence type="predicted"/>
<organism evidence="1 2">
    <name type="scientific">Lachnospira eligens</name>
    <dbReference type="NCBI Taxonomy" id="39485"/>
    <lineage>
        <taxon>Bacteria</taxon>
        <taxon>Bacillati</taxon>
        <taxon>Bacillota</taxon>
        <taxon>Clostridia</taxon>
        <taxon>Lachnospirales</taxon>
        <taxon>Lachnospiraceae</taxon>
        <taxon>Lachnospira</taxon>
    </lineage>
</organism>
<dbReference type="EMBL" id="CZBU01000003">
    <property type="protein sequence ID" value="CUQ77109.1"/>
    <property type="molecule type" value="Genomic_DNA"/>
</dbReference>
<gene>
    <name evidence="1" type="ORF">ERS852490_01397</name>
</gene>
<sequence length="46" mass="5620">MLTFMFDTIEELVKFREDHIKKYNEVPRISAVFHGKEHTYFARVNM</sequence>
<protein>
    <submittedName>
        <fullName evidence="1">Uncharacterized protein</fullName>
    </submittedName>
</protein>
<evidence type="ECO:0000313" key="1">
    <source>
        <dbReference type="EMBL" id="CUQ77109.1"/>
    </source>
</evidence>
<dbReference type="RefSeq" id="WP_156327288.1">
    <property type="nucleotide sequence ID" value="NZ_CZBU01000003.1"/>
</dbReference>
<reference evidence="1 2" key="1">
    <citation type="submission" date="2015-09" db="EMBL/GenBank/DDBJ databases">
        <authorList>
            <consortium name="Pathogen Informatics"/>
        </authorList>
    </citation>
    <scope>NUCLEOTIDE SEQUENCE [LARGE SCALE GENOMIC DNA]</scope>
    <source>
        <strain evidence="1 2">2789STDY5834875</strain>
    </source>
</reference>
<evidence type="ECO:0000313" key="2">
    <source>
        <dbReference type="Proteomes" id="UP000095621"/>
    </source>
</evidence>